<evidence type="ECO:0000313" key="3">
    <source>
        <dbReference type="Proteomes" id="UP001597493"/>
    </source>
</evidence>
<sequence>MRLPVVKRANKTTFEIVYVDLADVFYTFVEGGVLRYQTEAGVFAQISTLDEQERFLAENGFERIERGFIAQPAKATFYDDELSVLHFGEVHQAPVALSRKKVLKKRSA</sequence>
<keyword evidence="2" id="KW-0238">DNA-binding</keyword>
<dbReference type="Pfam" id="PF04397">
    <property type="entry name" value="LytTR"/>
    <property type="match status" value="1"/>
</dbReference>
<reference evidence="3" key="1">
    <citation type="journal article" date="2019" name="Int. J. Syst. Evol. Microbiol.">
        <title>The Global Catalogue of Microorganisms (GCM) 10K type strain sequencing project: providing services to taxonomists for standard genome sequencing and annotation.</title>
        <authorList>
            <consortium name="The Broad Institute Genomics Platform"/>
            <consortium name="The Broad Institute Genome Sequencing Center for Infectious Disease"/>
            <person name="Wu L."/>
            <person name="Ma J."/>
        </authorList>
    </citation>
    <scope>NUCLEOTIDE SEQUENCE [LARGE SCALE GENOMIC DNA]</scope>
    <source>
        <strain evidence="3">TISTR 1827</strain>
    </source>
</reference>
<feature type="domain" description="HTH LytTR-type" evidence="1">
    <location>
        <begin position="14"/>
        <end position="108"/>
    </location>
</feature>
<evidence type="ECO:0000313" key="2">
    <source>
        <dbReference type="EMBL" id="MFD2661550.1"/>
    </source>
</evidence>
<accession>A0ABW5QZQ1</accession>
<dbReference type="SMART" id="SM00850">
    <property type="entry name" value="LytTR"/>
    <property type="match status" value="1"/>
</dbReference>
<proteinExistence type="predicted"/>
<organism evidence="2 3">
    <name type="scientific">Paenibacillus thailandensis</name>
    <dbReference type="NCBI Taxonomy" id="393250"/>
    <lineage>
        <taxon>Bacteria</taxon>
        <taxon>Bacillati</taxon>
        <taxon>Bacillota</taxon>
        <taxon>Bacilli</taxon>
        <taxon>Bacillales</taxon>
        <taxon>Paenibacillaceae</taxon>
        <taxon>Paenibacillus</taxon>
    </lineage>
</organism>
<evidence type="ECO:0000259" key="1">
    <source>
        <dbReference type="SMART" id="SM00850"/>
    </source>
</evidence>
<dbReference type="Gene3D" id="2.40.50.1020">
    <property type="entry name" value="LytTr DNA-binding domain"/>
    <property type="match status" value="1"/>
</dbReference>
<protein>
    <submittedName>
        <fullName evidence="2">LytTR family transcriptional regulator DNA-binding domain-containing protein</fullName>
    </submittedName>
</protein>
<dbReference type="GO" id="GO:0003677">
    <property type="term" value="F:DNA binding"/>
    <property type="evidence" value="ECO:0007669"/>
    <property type="project" value="UniProtKB-KW"/>
</dbReference>
<dbReference type="Proteomes" id="UP001597493">
    <property type="component" value="Unassembled WGS sequence"/>
</dbReference>
<comment type="caution">
    <text evidence="2">The sequence shown here is derived from an EMBL/GenBank/DDBJ whole genome shotgun (WGS) entry which is preliminary data.</text>
</comment>
<name>A0ABW5QZQ1_9BACL</name>
<dbReference type="RefSeq" id="WP_379274556.1">
    <property type="nucleotide sequence ID" value="NZ_JBHUGT010000029.1"/>
</dbReference>
<gene>
    <name evidence="2" type="ORF">ACFSW5_14950</name>
</gene>
<dbReference type="EMBL" id="JBHUMY010000016">
    <property type="protein sequence ID" value="MFD2661550.1"/>
    <property type="molecule type" value="Genomic_DNA"/>
</dbReference>
<keyword evidence="3" id="KW-1185">Reference proteome</keyword>
<dbReference type="InterPro" id="IPR007492">
    <property type="entry name" value="LytTR_DNA-bd_dom"/>
</dbReference>